<feature type="region of interest" description="Disordered" evidence="9">
    <location>
        <begin position="395"/>
        <end position="419"/>
    </location>
</feature>
<accession>A0A8K1CIZ2</accession>
<dbReference type="EMBL" id="SPLM01000040">
    <property type="protein sequence ID" value="TMW64312.1"/>
    <property type="molecule type" value="Genomic_DNA"/>
</dbReference>
<keyword evidence="5 7" id="KW-0472">Membrane</keyword>
<keyword evidence="2 7" id="KW-0812">Transmembrane</keyword>
<keyword evidence="3" id="KW-0677">Repeat</keyword>
<feature type="region of interest" description="Disordered" evidence="9">
    <location>
        <begin position="1"/>
        <end position="35"/>
    </location>
</feature>
<dbReference type="GO" id="GO:0007034">
    <property type="term" value="P:vacuolar transport"/>
    <property type="evidence" value="ECO:0007669"/>
    <property type="project" value="InterPro"/>
</dbReference>
<dbReference type="GO" id="GO:0010960">
    <property type="term" value="P:magnesium ion homeostasis"/>
    <property type="evidence" value="ECO:0007669"/>
    <property type="project" value="InterPro"/>
</dbReference>
<feature type="compositionally biased region" description="Polar residues" evidence="9">
    <location>
        <begin position="19"/>
        <end position="34"/>
    </location>
</feature>
<dbReference type="PROSITE" id="PS51846">
    <property type="entry name" value="CNNM"/>
    <property type="match status" value="1"/>
</dbReference>
<dbReference type="OrthoDB" id="5353557at2759"/>
<feature type="domain" description="CBS" evidence="11">
    <location>
        <begin position="512"/>
        <end position="586"/>
    </location>
</feature>
<dbReference type="GO" id="GO:0030026">
    <property type="term" value="P:intracellular manganese ion homeostasis"/>
    <property type="evidence" value="ECO:0007669"/>
    <property type="project" value="TreeGrafter"/>
</dbReference>
<dbReference type="Proteomes" id="UP000794436">
    <property type="component" value="Unassembled WGS sequence"/>
</dbReference>
<dbReference type="CDD" id="cd04590">
    <property type="entry name" value="CBS_pair_CorC_HlyC_assoc"/>
    <property type="match status" value="1"/>
</dbReference>
<dbReference type="InterPro" id="IPR044751">
    <property type="entry name" value="Ion_transp-like_CBS"/>
</dbReference>
<keyword evidence="8" id="KW-0175">Coiled coil</keyword>
<dbReference type="PANTHER" id="PTHR12064:SF97">
    <property type="entry name" value="METAL TRANSPORTER CNNM-5"/>
    <property type="match status" value="1"/>
</dbReference>
<name>A0A8K1CIZ2_PYTOL</name>
<feature type="transmembrane region" description="Helical" evidence="10">
    <location>
        <begin position="276"/>
        <end position="296"/>
    </location>
</feature>
<feature type="compositionally biased region" description="Low complexity" evidence="9">
    <location>
        <begin position="399"/>
        <end position="412"/>
    </location>
</feature>
<evidence type="ECO:0000256" key="7">
    <source>
        <dbReference type="PROSITE-ProRule" id="PRU01193"/>
    </source>
</evidence>
<organism evidence="13 14">
    <name type="scientific">Pythium oligandrum</name>
    <name type="common">Mycoparasitic fungus</name>
    <dbReference type="NCBI Taxonomy" id="41045"/>
    <lineage>
        <taxon>Eukaryota</taxon>
        <taxon>Sar</taxon>
        <taxon>Stramenopiles</taxon>
        <taxon>Oomycota</taxon>
        <taxon>Peronosporomycetes</taxon>
        <taxon>Pythiales</taxon>
        <taxon>Pythiaceae</taxon>
        <taxon>Pythium</taxon>
    </lineage>
</organism>
<feature type="coiled-coil region" evidence="8">
    <location>
        <begin position="36"/>
        <end position="70"/>
    </location>
</feature>
<feature type="transmembrane region" description="Helical" evidence="10">
    <location>
        <begin position="303"/>
        <end position="323"/>
    </location>
</feature>
<keyword evidence="4 7" id="KW-1133">Transmembrane helix</keyword>
<gene>
    <name evidence="13" type="ORF">Poli38472_012934</name>
</gene>
<dbReference type="FunFam" id="3.10.580.10:FF:000006">
    <property type="entry name" value="DUF21 and CBS domain protein"/>
    <property type="match status" value="1"/>
</dbReference>
<dbReference type="PROSITE" id="PS51371">
    <property type="entry name" value="CBS"/>
    <property type="match status" value="1"/>
</dbReference>
<proteinExistence type="predicted"/>
<keyword evidence="6" id="KW-0129">CBS domain</keyword>
<evidence type="ECO:0000256" key="5">
    <source>
        <dbReference type="ARBA" id="ARBA00023136"/>
    </source>
</evidence>
<reference evidence="13" key="1">
    <citation type="submission" date="2019-03" db="EMBL/GenBank/DDBJ databases">
        <title>Long read genome sequence of the mycoparasitic Pythium oligandrum ATCC 38472 isolated from sugarbeet rhizosphere.</title>
        <authorList>
            <person name="Gaulin E."/>
        </authorList>
    </citation>
    <scope>NUCLEOTIDE SEQUENCE</scope>
    <source>
        <strain evidence="13">ATCC 38472_TT</strain>
    </source>
</reference>
<dbReference type="SUPFAM" id="SSF54631">
    <property type="entry name" value="CBS-domain pair"/>
    <property type="match status" value="1"/>
</dbReference>
<sequence length="680" mass="75813">MGGSSSKNRGATERRASSALEQSTKRQQARAQVTSKDKAILELKNARDRLKKYQARLDIEAQQLHETAKQLALADKRERAKLALKVKKFKEQQIRQADDHLLKVLEMLDTVEWESQQLKVFEGLKAGNSVLDAIHKEMSVEAVENLMLETEEAQETEREISRLLGSSLTVDDEDAILAELAEIERLEAQELEAALPEAPSTGLETGLTMGLLSLDMLNMRILEMEGSDEEKKRAARVLPILSQHHNLLVTLLLVNAGANEALPIFLSKLVPESVSIILSVTCVLIFGEILPSAVFTGPNQLRIAAALTPGVRVLMFVAAPIAYPIARCLDYFLGSDHDIVRYKRQELKALVALQRETNALRKSFLDGEDGHHLSHHHGSPRNPMLPITHEDLAHHSTRPHTSSSFSGSSVSELTREHSAQGTRLHVDEVTIIHGALDLSSKNISEVMIPISQVFMLEFETKLDENVMADILASGHSRIPIYKDYPSNVVGLLLVKRLIVVDPEDERPVRDLSLRKPIVVTPEESCYHILNEFQKGRSHIALVTKDAKLVMECWANDLPIPPTVNFVGIITIEDVIEELIQEEIEDESDVYVHGVVDYWRTMAERKARTLNSDKTAFVRKKLKQLAERARKRVQNRRTLAASALNKKSMAAIAGTEAALDAPLQIRVVTENTPLVPKNTSV</sequence>
<comment type="caution">
    <text evidence="13">The sequence shown here is derived from an EMBL/GenBank/DDBJ whole genome shotgun (WGS) entry which is preliminary data.</text>
</comment>
<evidence type="ECO:0000259" key="12">
    <source>
        <dbReference type="PROSITE" id="PS51846"/>
    </source>
</evidence>
<dbReference type="InterPro" id="IPR005024">
    <property type="entry name" value="Snf7_fam"/>
</dbReference>
<dbReference type="Pfam" id="PF03357">
    <property type="entry name" value="Snf7"/>
    <property type="match status" value="1"/>
</dbReference>
<evidence type="ECO:0000313" key="13">
    <source>
        <dbReference type="EMBL" id="TMW64312.1"/>
    </source>
</evidence>
<protein>
    <submittedName>
        <fullName evidence="13">Uncharacterized protein</fullName>
    </submittedName>
</protein>
<evidence type="ECO:0000256" key="6">
    <source>
        <dbReference type="PROSITE-ProRule" id="PRU00703"/>
    </source>
</evidence>
<evidence type="ECO:0000259" key="11">
    <source>
        <dbReference type="PROSITE" id="PS51371"/>
    </source>
</evidence>
<dbReference type="GO" id="GO:0016020">
    <property type="term" value="C:membrane"/>
    <property type="evidence" value="ECO:0007669"/>
    <property type="project" value="UniProtKB-SubCell"/>
</dbReference>
<comment type="subcellular location">
    <subcellularLocation>
        <location evidence="1">Membrane</location>
        <topology evidence="1">Multi-pass membrane protein</topology>
    </subcellularLocation>
</comment>
<dbReference type="PANTHER" id="PTHR12064">
    <property type="entry name" value="METAL TRANSPORTER CNNM"/>
    <property type="match status" value="1"/>
</dbReference>
<dbReference type="InterPro" id="IPR046342">
    <property type="entry name" value="CBS_dom_sf"/>
</dbReference>
<evidence type="ECO:0000256" key="1">
    <source>
        <dbReference type="ARBA" id="ARBA00004141"/>
    </source>
</evidence>
<dbReference type="InterPro" id="IPR045095">
    <property type="entry name" value="ACDP"/>
</dbReference>
<evidence type="ECO:0000313" key="14">
    <source>
        <dbReference type="Proteomes" id="UP000794436"/>
    </source>
</evidence>
<evidence type="ECO:0000256" key="2">
    <source>
        <dbReference type="ARBA" id="ARBA00022692"/>
    </source>
</evidence>
<dbReference type="AlphaFoldDB" id="A0A8K1CIZ2"/>
<dbReference type="InterPro" id="IPR000644">
    <property type="entry name" value="CBS_dom"/>
</dbReference>
<dbReference type="Pfam" id="PF01595">
    <property type="entry name" value="CNNM"/>
    <property type="match status" value="1"/>
</dbReference>
<evidence type="ECO:0000256" key="9">
    <source>
        <dbReference type="SAM" id="MobiDB-lite"/>
    </source>
</evidence>
<dbReference type="InterPro" id="IPR002550">
    <property type="entry name" value="CNNM"/>
</dbReference>
<feature type="domain" description="CNNM transmembrane" evidence="12">
    <location>
        <begin position="183"/>
        <end position="364"/>
    </location>
</feature>
<evidence type="ECO:0000256" key="8">
    <source>
        <dbReference type="SAM" id="Coils"/>
    </source>
</evidence>
<dbReference type="Gene3D" id="3.10.580.10">
    <property type="entry name" value="CBS-domain"/>
    <property type="match status" value="1"/>
</dbReference>
<evidence type="ECO:0000256" key="4">
    <source>
        <dbReference type="ARBA" id="ARBA00022989"/>
    </source>
</evidence>
<dbReference type="GO" id="GO:0005737">
    <property type="term" value="C:cytoplasm"/>
    <property type="evidence" value="ECO:0007669"/>
    <property type="project" value="TreeGrafter"/>
</dbReference>
<keyword evidence="14" id="KW-1185">Reference proteome</keyword>
<evidence type="ECO:0000256" key="3">
    <source>
        <dbReference type="ARBA" id="ARBA00022737"/>
    </source>
</evidence>
<evidence type="ECO:0000256" key="10">
    <source>
        <dbReference type="SAM" id="Phobius"/>
    </source>
</evidence>